<feature type="domain" description="GRAM" evidence="4">
    <location>
        <begin position="328"/>
        <end position="405"/>
    </location>
</feature>
<dbReference type="Pfam" id="PF02893">
    <property type="entry name" value="GRAM"/>
    <property type="match status" value="1"/>
</dbReference>
<comment type="similarity">
    <text evidence="2">Belongs to the sulfotransferase 1 family.</text>
</comment>
<dbReference type="InterPro" id="IPR011993">
    <property type="entry name" value="PH-like_dom_sf"/>
</dbReference>
<dbReference type="CDD" id="cd13222">
    <property type="entry name" value="PH-GRAM_GEM"/>
    <property type="match status" value="1"/>
</dbReference>
<proteinExistence type="inferred from homology"/>
<dbReference type="Gene3D" id="3.40.50.300">
    <property type="entry name" value="P-loop containing nucleotide triphosphate hydrolases"/>
    <property type="match status" value="1"/>
</dbReference>
<feature type="region of interest" description="Disordered" evidence="3">
    <location>
        <begin position="149"/>
        <end position="265"/>
    </location>
</feature>
<feature type="compositionally biased region" description="Polar residues" evidence="3">
    <location>
        <begin position="153"/>
        <end position="162"/>
    </location>
</feature>
<dbReference type="PANTHER" id="PTHR31969">
    <property type="entry name" value="GEM-LIKE PROTEIN 2"/>
    <property type="match status" value="1"/>
</dbReference>
<evidence type="ECO:0000256" key="3">
    <source>
        <dbReference type="SAM" id="MobiDB-lite"/>
    </source>
</evidence>
<gene>
    <name evidence="5" type="ORF">PVK06_005828</name>
</gene>
<evidence type="ECO:0000313" key="6">
    <source>
        <dbReference type="Proteomes" id="UP001358586"/>
    </source>
</evidence>
<reference evidence="5 6" key="1">
    <citation type="submission" date="2023-03" db="EMBL/GenBank/DDBJ databases">
        <title>WGS of Gossypium arboreum.</title>
        <authorList>
            <person name="Yu D."/>
        </authorList>
    </citation>
    <scope>NUCLEOTIDE SEQUENCE [LARGE SCALE GENOMIC DNA]</scope>
    <source>
        <tissue evidence="5">Leaf</tissue>
    </source>
</reference>
<dbReference type="SMART" id="SM00568">
    <property type="entry name" value="GRAM"/>
    <property type="match status" value="1"/>
</dbReference>
<accession>A0ABR0QVL2</accession>
<dbReference type="InterPro" id="IPR027417">
    <property type="entry name" value="P-loop_NTPase"/>
</dbReference>
<comment type="caution">
    <text evidence="5">The sequence shown here is derived from an EMBL/GenBank/DDBJ whole genome shotgun (WGS) entry which is preliminary data.</text>
</comment>
<feature type="compositionally biased region" description="Basic and acidic residues" evidence="3">
    <location>
        <begin position="189"/>
        <end position="198"/>
    </location>
</feature>
<evidence type="ECO:0000256" key="2">
    <source>
        <dbReference type="RuleBase" id="RU361155"/>
    </source>
</evidence>
<dbReference type="InterPro" id="IPR004182">
    <property type="entry name" value="GRAM"/>
</dbReference>
<keyword evidence="2" id="KW-0808">Transferase</keyword>
<organism evidence="5 6">
    <name type="scientific">Gossypium arboreum</name>
    <name type="common">Tree cotton</name>
    <name type="synonym">Gossypium nanking</name>
    <dbReference type="NCBI Taxonomy" id="29729"/>
    <lineage>
        <taxon>Eukaryota</taxon>
        <taxon>Viridiplantae</taxon>
        <taxon>Streptophyta</taxon>
        <taxon>Embryophyta</taxon>
        <taxon>Tracheophyta</taxon>
        <taxon>Spermatophyta</taxon>
        <taxon>Magnoliopsida</taxon>
        <taxon>eudicotyledons</taxon>
        <taxon>Gunneridae</taxon>
        <taxon>Pentapetalae</taxon>
        <taxon>rosids</taxon>
        <taxon>malvids</taxon>
        <taxon>Malvales</taxon>
        <taxon>Malvaceae</taxon>
        <taxon>Malvoideae</taxon>
        <taxon>Gossypium</taxon>
    </lineage>
</organism>
<dbReference type="Pfam" id="PF00685">
    <property type="entry name" value="Sulfotransfer_1"/>
    <property type="match status" value="1"/>
</dbReference>
<feature type="compositionally biased region" description="Polar residues" evidence="3">
    <location>
        <begin position="199"/>
        <end position="219"/>
    </location>
</feature>
<dbReference type="SUPFAM" id="SSF52540">
    <property type="entry name" value="P-loop containing nucleoside triphosphate hydrolases"/>
    <property type="match status" value="1"/>
</dbReference>
<dbReference type="InterPro" id="IPR037848">
    <property type="entry name" value="GEM-like"/>
</dbReference>
<protein>
    <recommendedName>
        <fullName evidence="2">Sulfotransferase</fullName>
        <ecNumber evidence="2">2.8.2.-</ecNumber>
    </recommendedName>
</protein>
<sequence length="452" mass="50189">MTDDGSACCFIYICRDPIDVFVPQTDVKKEPLECLRKVAEFLEIPFTSDEENNKIVKEIVELCSFQNLSNQDVNKSDFLLAFSNSDFFRKGEVGDWAIELPALYNNATEHVQHPHPHGPVSSPAKLLANDPSRHFTHGLLFLAHSRAMEQTKTETQPNSSSAPIREPNLKDSDPAMDAEGFVVVPTSEPQEKEEKETQNPKVSQIQSEQSPVQSPSGSRKSVHWSPELISESRAVDHSSTMSAPDGSNPYVTHAPPTESSSASFKEKMDTVKDVLGRWGRKVAEATRKAEDLAGNTWQHLKTSPSFAEAAMGRIAQGTKVLAEGGYEKIFRQTFETVPEEQLQNSFACYLSTSAGPVMGVLYVSTAKLAYCSDSPLSYQNGSKTEWSYYKVVIPLHQLKAINPSTSRVNPSEKYIQVSSVDSHEFWFMGFLNYEGAVQCLQEALQQHSIQSV</sequence>
<evidence type="ECO:0000256" key="1">
    <source>
        <dbReference type="ARBA" id="ARBA00009414"/>
    </source>
</evidence>
<name>A0ABR0QVL2_GOSAR</name>
<evidence type="ECO:0000313" key="5">
    <source>
        <dbReference type="EMBL" id="KAK5843373.1"/>
    </source>
</evidence>
<dbReference type="InterPro" id="IPR000863">
    <property type="entry name" value="Sulfotransferase_dom"/>
</dbReference>
<dbReference type="Gene3D" id="2.30.29.30">
    <property type="entry name" value="Pleckstrin-homology domain (PH domain)/Phosphotyrosine-binding domain (PTB)"/>
    <property type="match status" value="1"/>
</dbReference>
<feature type="region of interest" description="Disordered" evidence="3">
    <location>
        <begin position="109"/>
        <end position="129"/>
    </location>
</feature>
<dbReference type="Proteomes" id="UP001358586">
    <property type="component" value="Chromosome 2"/>
</dbReference>
<comment type="similarity">
    <text evidence="1">Belongs to the GEM family.</text>
</comment>
<keyword evidence="6" id="KW-1185">Reference proteome</keyword>
<evidence type="ECO:0000259" key="4">
    <source>
        <dbReference type="SMART" id="SM00568"/>
    </source>
</evidence>
<dbReference type="EC" id="2.8.2.-" evidence="2"/>
<dbReference type="EMBL" id="JARKNE010000002">
    <property type="protein sequence ID" value="KAK5843373.1"/>
    <property type="molecule type" value="Genomic_DNA"/>
</dbReference>